<dbReference type="PANTHER" id="PTHR21666">
    <property type="entry name" value="PEPTIDASE-RELATED"/>
    <property type="match status" value="1"/>
</dbReference>
<feature type="domain" description="M23ase beta-sheet core" evidence="2">
    <location>
        <begin position="30"/>
        <end position="105"/>
    </location>
</feature>
<keyword evidence="4" id="KW-1185">Reference proteome</keyword>
<accession>A0ABN2E9F7</accession>
<protein>
    <recommendedName>
        <fullName evidence="2">M23ase beta-sheet core domain-containing protein</fullName>
    </recommendedName>
</protein>
<evidence type="ECO:0000259" key="2">
    <source>
        <dbReference type="Pfam" id="PF01551"/>
    </source>
</evidence>
<dbReference type="Gene3D" id="2.70.70.10">
    <property type="entry name" value="Glucose Permease (Domain IIA)"/>
    <property type="match status" value="1"/>
</dbReference>
<dbReference type="EMBL" id="BAAAOS010000048">
    <property type="protein sequence ID" value="GAA1600288.1"/>
    <property type="molecule type" value="Genomic_DNA"/>
</dbReference>
<dbReference type="SUPFAM" id="SSF51261">
    <property type="entry name" value="Duplicated hybrid motif"/>
    <property type="match status" value="1"/>
</dbReference>
<proteinExistence type="predicted"/>
<evidence type="ECO:0000313" key="3">
    <source>
        <dbReference type="EMBL" id="GAA1600288.1"/>
    </source>
</evidence>
<dbReference type="Proteomes" id="UP001500393">
    <property type="component" value="Unassembled WGS sequence"/>
</dbReference>
<organism evidence="3 4">
    <name type="scientific">Kribbella sancticallisti</name>
    <dbReference type="NCBI Taxonomy" id="460087"/>
    <lineage>
        <taxon>Bacteria</taxon>
        <taxon>Bacillati</taxon>
        <taxon>Actinomycetota</taxon>
        <taxon>Actinomycetes</taxon>
        <taxon>Propionibacteriales</taxon>
        <taxon>Kribbellaceae</taxon>
        <taxon>Kribbella</taxon>
    </lineage>
</organism>
<feature type="compositionally biased region" description="Basic and acidic residues" evidence="1">
    <location>
        <begin position="108"/>
        <end position="122"/>
    </location>
</feature>
<dbReference type="InterPro" id="IPR016047">
    <property type="entry name" value="M23ase_b-sheet_dom"/>
</dbReference>
<dbReference type="InterPro" id="IPR050570">
    <property type="entry name" value="Cell_wall_metabolism_enzyme"/>
</dbReference>
<name>A0ABN2E9F7_9ACTN</name>
<dbReference type="PANTHER" id="PTHR21666:SF270">
    <property type="entry name" value="MUREIN HYDROLASE ACTIVATOR ENVC"/>
    <property type="match status" value="1"/>
</dbReference>
<dbReference type="CDD" id="cd12797">
    <property type="entry name" value="M23_peptidase"/>
    <property type="match status" value="1"/>
</dbReference>
<comment type="caution">
    <text evidence="3">The sequence shown here is derived from an EMBL/GenBank/DDBJ whole genome shotgun (WGS) entry which is preliminary data.</text>
</comment>
<dbReference type="Pfam" id="PF01551">
    <property type="entry name" value="Peptidase_M23"/>
    <property type="match status" value="1"/>
</dbReference>
<feature type="region of interest" description="Disordered" evidence="1">
    <location>
        <begin position="108"/>
        <end position="128"/>
    </location>
</feature>
<evidence type="ECO:0000256" key="1">
    <source>
        <dbReference type="SAM" id="MobiDB-lite"/>
    </source>
</evidence>
<reference evidence="3 4" key="1">
    <citation type="journal article" date="2019" name="Int. J. Syst. Evol. Microbiol.">
        <title>The Global Catalogue of Microorganisms (GCM) 10K type strain sequencing project: providing services to taxonomists for standard genome sequencing and annotation.</title>
        <authorList>
            <consortium name="The Broad Institute Genomics Platform"/>
            <consortium name="The Broad Institute Genome Sequencing Center for Infectious Disease"/>
            <person name="Wu L."/>
            <person name="Ma J."/>
        </authorList>
    </citation>
    <scope>NUCLEOTIDE SEQUENCE [LARGE SCALE GENOMIC DNA]</scope>
    <source>
        <strain evidence="3 4">JCM 14969</strain>
    </source>
</reference>
<sequence>MHPQGMAAPVHNAVVTCEFGVAGNGWQHGVHPGRDYQAAAGTPVRATLAGVVVRVEGNQVVIESNAIWHLYGHLAEPEVRRGDTVETGDRLGLAVGPHLHYEERVTPYEAGDHRSPRFDLHPNARLPS</sequence>
<evidence type="ECO:0000313" key="4">
    <source>
        <dbReference type="Proteomes" id="UP001500393"/>
    </source>
</evidence>
<dbReference type="InterPro" id="IPR011055">
    <property type="entry name" value="Dup_hybrid_motif"/>
</dbReference>
<gene>
    <name evidence="3" type="ORF">GCM10009789_63100</name>
</gene>